<keyword evidence="5" id="KW-0274">FAD</keyword>
<evidence type="ECO:0000256" key="4">
    <source>
        <dbReference type="ARBA" id="ARBA00022798"/>
    </source>
</evidence>
<evidence type="ECO:0000256" key="6">
    <source>
        <dbReference type="ARBA" id="ARBA00023002"/>
    </source>
</evidence>
<accession>A0A1P8WD58</accession>
<dbReference type="PRINTS" id="PR01001">
    <property type="entry name" value="FADG3PDH"/>
</dbReference>
<dbReference type="GO" id="GO:0006071">
    <property type="term" value="P:glycerol metabolic process"/>
    <property type="evidence" value="ECO:0007669"/>
    <property type="project" value="UniProtKB-KW"/>
</dbReference>
<dbReference type="Gene3D" id="3.30.9.10">
    <property type="entry name" value="D-Amino Acid Oxidase, subunit A, domain 2"/>
    <property type="match status" value="1"/>
</dbReference>
<comment type="cofactor">
    <cofactor evidence="1">
        <name>FAD</name>
        <dbReference type="ChEBI" id="CHEBI:57692"/>
    </cofactor>
</comment>
<dbReference type="KEGG" id="fmr:Fuma_01616"/>
<dbReference type="Gene3D" id="3.50.50.60">
    <property type="entry name" value="FAD/NAD(P)-binding domain"/>
    <property type="match status" value="1"/>
</dbReference>
<dbReference type="PANTHER" id="PTHR11985">
    <property type="entry name" value="GLYCEROL-3-PHOSPHATE DEHYDROGENASE"/>
    <property type="match status" value="1"/>
</dbReference>
<dbReference type="InterPro" id="IPR006076">
    <property type="entry name" value="FAD-dep_OxRdtase"/>
</dbReference>
<dbReference type="STRING" id="1891926.Fuma_01616"/>
<dbReference type="Gene3D" id="1.10.8.870">
    <property type="entry name" value="Alpha-glycerophosphate oxidase, cap domain"/>
    <property type="match status" value="1"/>
</dbReference>
<feature type="domain" description="Alpha-glycerophosphate oxidase C-terminal" evidence="8">
    <location>
        <begin position="411"/>
        <end position="513"/>
    </location>
</feature>
<evidence type="ECO:0000259" key="8">
    <source>
        <dbReference type="Pfam" id="PF16901"/>
    </source>
</evidence>
<dbReference type="GO" id="GO:0046168">
    <property type="term" value="P:glycerol-3-phosphate catabolic process"/>
    <property type="evidence" value="ECO:0007669"/>
    <property type="project" value="TreeGrafter"/>
</dbReference>
<evidence type="ECO:0000256" key="5">
    <source>
        <dbReference type="ARBA" id="ARBA00022827"/>
    </source>
</evidence>
<dbReference type="PROSITE" id="PS51257">
    <property type="entry name" value="PROKAR_LIPOPROTEIN"/>
    <property type="match status" value="1"/>
</dbReference>
<feature type="domain" description="FAD dependent oxidoreductase" evidence="7">
    <location>
        <begin position="14"/>
        <end position="335"/>
    </location>
</feature>
<keyword evidence="3" id="KW-0285">Flavoprotein</keyword>
<dbReference type="Pfam" id="PF16901">
    <property type="entry name" value="DAO_C"/>
    <property type="match status" value="1"/>
</dbReference>
<evidence type="ECO:0000259" key="7">
    <source>
        <dbReference type="Pfam" id="PF01266"/>
    </source>
</evidence>
<evidence type="ECO:0000256" key="2">
    <source>
        <dbReference type="ARBA" id="ARBA00007330"/>
    </source>
</evidence>
<evidence type="ECO:0000256" key="1">
    <source>
        <dbReference type="ARBA" id="ARBA00001974"/>
    </source>
</evidence>
<dbReference type="Proteomes" id="UP000187735">
    <property type="component" value="Chromosome"/>
</dbReference>
<dbReference type="RefSeq" id="WP_077023682.1">
    <property type="nucleotide sequence ID" value="NZ_CP017641.1"/>
</dbReference>
<keyword evidence="4" id="KW-0319">Glycerol metabolism</keyword>
<dbReference type="GO" id="GO:0004368">
    <property type="term" value="F:glycerol-3-phosphate dehydrogenase (quinone) activity"/>
    <property type="evidence" value="ECO:0007669"/>
    <property type="project" value="UniProtKB-EC"/>
</dbReference>
<dbReference type="EMBL" id="CP017641">
    <property type="protein sequence ID" value="APZ92015.1"/>
    <property type="molecule type" value="Genomic_DNA"/>
</dbReference>
<dbReference type="InterPro" id="IPR031656">
    <property type="entry name" value="DAO_C"/>
</dbReference>
<evidence type="ECO:0000313" key="9">
    <source>
        <dbReference type="EMBL" id="APZ92015.1"/>
    </source>
</evidence>
<comment type="similarity">
    <text evidence="2">Belongs to the FAD-dependent glycerol-3-phosphate dehydrogenase family.</text>
</comment>
<dbReference type="InterPro" id="IPR000447">
    <property type="entry name" value="G3P_DH_FAD-dep"/>
</dbReference>
<name>A0A1P8WD58_9PLAN</name>
<evidence type="ECO:0000313" key="10">
    <source>
        <dbReference type="Proteomes" id="UP000187735"/>
    </source>
</evidence>
<protein>
    <submittedName>
        <fullName evidence="9">Aerobic glycerol-3-phosphate dehydrogenase</fullName>
        <ecNumber evidence="9">1.1.5.3</ecNumber>
    </submittedName>
</protein>
<dbReference type="OrthoDB" id="9766796at2"/>
<dbReference type="EC" id="1.1.5.3" evidence="9"/>
<keyword evidence="10" id="KW-1185">Reference proteome</keyword>
<dbReference type="InterPro" id="IPR036188">
    <property type="entry name" value="FAD/NAD-bd_sf"/>
</dbReference>
<reference evidence="9 10" key="1">
    <citation type="journal article" date="2016" name="Front. Microbiol.">
        <title>Fuerstia marisgermanicae gen. nov., sp. nov., an Unusual Member of the Phylum Planctomycetes from the German Wadden Sea.</title>
        <authorList>
            <person name="Kohn T."/>
            <person name="Heuer A."/>
            <person name="Jogler M."/>
            <person name="Vollmers J."/>
            <person name="Boedeker C."/>
            <person name="Bunk B."/>
            <person name="Rast P."/>
            <person name="Borchert D."/>
            <person name="Glockner I."/>
            <person name="Freese H.M."/>
            <person name="Klenk H.P."/>
            <person name="Overmann J."/>
            <person name="Kaster A.K."/>
            <person name="Rohde M."/>
            <person name="Wiegand S."/>
            <person name="Jogler C."/>
        </authorList>
    </citation>
    <scope>NUCLEOTIDE SEQUENCE [LARGE SCALE GENOMIC DNA]</scope>
    <source>
        <strain evidence="9 10">NH11</strain>
    </source>
</reference>
<evidence type="ECO:0000256" key="3">
    <source>
        <dbReference type="ARBA" id="ARBA00022630"/>
    </source>
</evidence>
<organism evidence="9 10">
    <name type="scientific">Fuerstiella marisgermanici</name>
    <dbReference type="NCBI Taxonomy" id="1891926"/>
    <lineage>
        <taxon>Bacteria</taxon>
        <taxon>Pseudomonadati</taxon>
        <taxon>Planctomycetota</taxon>
        <taxon>Planctomycetia</taxon>
        <taxon>Planctomycetales</taxon>
        <taxon>Planctomycetaceae</taxon>
        <taxon>Fuerstiella</taxon>
    </lineage>
</organism>
<dbReference type="Pfam" id="PF01266">
    <property type="entry name" value="DAO"/>
    <property type="match status" value="1"/>
</dbReference>
<dbReference type="PANTHER" id="PTHR11985:SF35">
    <property type="entry name" value="ANAEROBIC GLYCEROL-3-PHOSPHATE DEHYDROGENASE SUBUNIT A"/>
    <property type="match status" value="1"/>
</dbReference>
<dbReference type="InterPro" id="IPR038299">
    <property type="entry name" value="DAO_C_sf"/>
</dbReference>
<sequence length="535" mass="58220">MQRNFADLQNGPFDMLIIGGGIYGSWTACHAARSGLKVALIEKDDWGSATSQSSSKLLHGGLRYLETYEFGLVRKSLHERRELNRLVPHLVRPLRFLLPVYRDSRVGRWKLKAGLWMYDRLAGSGQPVGPHQSFSAQQIVQTEPALAADQLVGGFSYGDCGTDDARLTLEVVATAIEAGAVACNDVTAQSLLTEGDKVTGAVVRDNSTGAEVEVSAKVVVNAAGPWVFRQFGLEQNTDDVRLTKGVHLVMPALHSDHAVLLTSKQDGRVFFLIPWYGRTLLGTTDTDFKDDPASVRVEPDDISYLLAAANSYLKTPWTTDDIIAAFAGLRTLQNEAGKSASKVSREWAVEETKRGLFTSVGGKYTSARVDAGGILEAVMPRIGRQWDGLKDAAPTVWSPPQPFAKWLSDTIAKATSAGIDAATAQQCARRYGSRMADLISLVQATPDLAKRIAEDVPFCRAEIVLSARDEMPRSLDDLLRRRVPIMLLARLTDGIVSDAASLAAEPLEWDAAEQQRQTADVLKAAESWKPAGWSA</sequence>
<dbReference type="AlphaFoldDB" id="A0A1P8WD58"/>
<dbReference type="SUPFAM" id="SSF51905">
    <property type="entry name" value="FAD/NAD(P)-binding domain"/>
    <property type="match status" value="1"/>
</dbReference>
<keyword evidence="6 9" id="KW-0560">Oxidoreductase</keyword>
<gene>
    <name evidence="9" type="primary">glpD</name>
    <name evidence="9" type="ORF">Fuma_01616</name>
</gene>
<proteinExistence type="inferred from homology"/>